<evidence type="ECO:0000256" key="1">
    <source>
        <dbReference type="ARBA" id="ARBA00023002"/>
    </source>
</evidence>
<dbReference type="InterPro" id="IPR052228">
    <property type="entry name" value="Sec_Metab_Biosynth_Oxidored"/>
</dbReference>
<dbReference type="PANTHER" id="PTHR47534:SF3">
    <property type="entry name" value="ALCOHOL DEHYDROGENASE-LIKE C-TERMINAL DOMAIN-CONTAINING PROTEIN"/>
    <property type="match status" value="1"/>
</dbReference>
<dbReference type="Proteomes" id="UP000027195">
    <property type="component" value="Unassembled WGS sequence"/>
</dbReference>
<dbReference type="AlphaFoldDB" id="A0A067LZ00"/>
<evidence type="ECO:0000313" key="3">
    <source>
        <dbReference type="Proteomes" id="UP000027195"/>
    </source>
</evidence>
<name>A0A067LZ00_BOTB1</name>
<evidence type="ECO:0000313" key="2">
    <source>
        <dbReference type="EMBL" id="KDQ08653.1"/>
    </source>
</evidence>
<accession>A0A067LZ00</accession>
<dbReference type="InParanoid" id="A0A067LZ00"/>
<proteinExistence type="predicted"/>
<dbReference type="PRINTS" id="PR00081">
    <property type="entry name" value="GDHRDH"/>
</dbReference>
<dbReference type="GO" id="GO:0016491">
    <property type="term" value="F:oxidoreductase activity"/>
    <property type="evidence" value="ECO:0007669"/>
    <property type="project" value="UniProtKB-KW"/>
</dbReference>
<dbReference type="OrthoDB" id="2898509at2759"/>
<organism evidence="2 3">
    <name type="scientific">Botryobasidium botryosum (strain FD-172 SS1)</name>
    <dbReference type="NCBI Taxonomy" id="930990"/>
    <lineage>
        <taxon>Eukaryota</taxon>
        <taxon>Fungi</taxon>
        <taxon>Dikarya</taxon>
        <taxon>Basidiomycota</taxon>
        <taxon>Agaricomycotina</taxon>
        <taxon>Agaricomycetes</taxon>
        <taxon>Cantharellales</taxon>
        <taxon>Botryobasidiaceae</taxon>
        <taxon>Botryobasidium</taxon>
    </lineage>
</organism>
<dbReference type="EMBL" id="KL198088">
    <property type="protein sequence ID" value="KDQ08653.1"/>
    <property type="molecule type" value="Genomic_DNA"/>
</dbReference>
<evidence type="ECO:0008006" key="4">
    <source>
        <dbReference type="Google" id="ProtNLM"/>
    </source>
</evidence>
<reference evidence="3" key="1">
    <citation type="journal article" date="2014" name="Proc. Natl. Acad. Sci. U.S.A.">
        <title>Extensive sampling of basidiomycete genomes demonstrates inadequacy of the white-rot/brown-rot paradigm for wood decay fungi.</title>
        <authorList>
            <person name="Riley R."/>
            <person name="Salamov A.A."/>
            <person name="Brown D.W."/>
            <person name="Nagy L.G."/>
            <person name="Floudas D."/>
            <person name="Held B.W."/>
            <person name="Levasseur A."/>
            <person name="Lombard V."/>
            <person name="Morin E."/>
            <person name="Otillar R."/>
            <person name="Lindquist E.A."/>
            <person name="Sun H."/>
            <person name="LaButti K.M."/>
            <person name="Schmutz J."/>
            <person name="Jabbour D."/>
            <person name="Luo H."/>
            <person name="Baker S.E."/>
            <person name="Pisabarro A.G."/>
            <person name="Walton J.D."/>
            <person name="Blanchette R.A."/>
            <person name="Henrissat B."/>
            <person name="Martin F."/>
            <person name="Cullen D."/>
            <person name="Hibbett D.S."/>
            <person name="Grigoriev I.V."/>
        </authorList>
    </citation>
    <scope>NUCLEOTIDE SEQUENCE [LARGE SCALE GENOMIC DNA]</scope>
    <source>
        <strain evidence="3">FD-172 SS1</strain>
    </source>
</reference>
<gene>
    <name evidence="2" type="ORF">BOTBODRAFT_37804</name>
</gene>
<keyword evidence="3" id="KW-1185">Reference proteome</keyword>
<keyword evidence="1" id="KW-0560">Oxidoreductase</keyword>
<dbReference type="InterPro" id="IPR036291">
    <property type="entry name" value="NAD(P)-bd_dom_sf"/>
</dbReference>
<sequence>MPSLAAARASNAAFKPSYRPVAIFVGGTSGIGQGMAEVLARHTGGNAHIVIVGRDKSKADAIIDSFPRSSDSTYEFVPCDVSLMKNVQACTDTLAQRLPKINFLVLSPGILTMQGRTETEEGLDQKLALHFYSRWKFAGELLPLLKKAKADGEDAKVMSVLDAVNGGPIKLDDIDLKKGYGLKAAADTATTGNDIMVDEYARRHPDLAFTHIYPGVVNTSLFTKSHPILGCVLSPVTKIFATAPQDCAEWMLYPLLSKNFEKGSFHLDNHAEPAGPNKHVTEEAKRSVWDHVLEFTKVK</sequence>
<dbReference type="Gene3D" id="3.40.50.720">
    <property type="entry name" value="NAD(P)-binding Rossmann-like Domain"/>
    <property type="match status" value="1"/>
</dbReference>
<dbReference type="InterPro" id="IPR002347">
    <property type="entry name" value="SDR_fam"/>
</dbReference>
<protein>
    <recommendedName>
        <fullName evidence="4">NAD(P)-binding protein</fullName>
    </recommendedName>
</protein>
<dbReference type="SUPFAM" id="SSF51735">
    <property type="entry name" value="NAD(P)-binding Rossmann-fold domains"/>
    <property type="match status" value="1"/>
</dbReference>
<dbReference type="HOGENOM" id="CLU_044999_1_0_1"/>
<dbReference type="Pfam" id="PF00106">
    <property type="entry name" value="adh_short"/>
    <property type="match status" value="1"/>
</dbReference>
<dbReference type="STRING" id="930990.A0A067LZ00"/>
<dbReference type="PANTHER" id="PTHR47534">
    <property type="entry name" value="YALI0E05731P"/>
    <property type="match status" value="1"/>
</dbReference>